<dbReference type="EMBL" id="FPAS01000001">
    <property type="protein sequence ID" value="SFT37138.1"/>
    <property type="molecule type" value="Genomic_DNA"/>
</dbReference>
<dbReference type="Gene3D" id="3.90.1150.200">
    <property type="match status" value="1"/>
</dbReference>
<dbReference type="Pfam" id="PF08818">
    <property type="entry name" value="DUF1801"/>
    <property type="match status" value="1"/>
</dbReference>
<evidence type="ECO:0000313" key="2">
    <source>
        <dbReference type="EMBL" id="SFT37138.1"/>
    </source>
</evidence>
<keyword evidence="3" id="KW-1185">Reference proteome</keyword>
<dbReference type="SUPFAM" id="SSF159888">
    <property type="entry name" value="YdhG-like"/>
    <property type="match status" value="1"/>
</dbReference>
<dbReference type="OrthoDB" id="115213at2"/>
<evidence type="ECO:0000259" key="1">
    <source>
        <dbReference type="Pfam" id="PF08818"/>
    </source>
</evidence>
<evidence type="ECO:0000313" key="3">
    <source>
        <dbReference type="Proteomes" id="UP000236454"/>
    </source>
</evidence>
<dbReference type="RefSeq" id="WP_090245249.1">
    <property type="nucleotide sequence ID" value="NZ_FPAS01000001.1"/>
</dbReference>
<dbReference type="Proteomes" id="UP000236454">
    <property type="component" value="Unassembled WGS sequence"/>
</dbReference>
<sequence>MLQEIKDHIEAQPQDVQEQLLKLHHSILELSDEIEEHYGYKMPGFRYKGRILVYYSAFKKHIGFYGFSSVFGEKDEEMQQYKGGKGTLQFPHGTEVPLALVQRLTRARMIENEEVAAKKGKK</sequence>
<dbReference type="AlphaFoldDB" id="A0A1I6XFI0"/>
<protein>
    <submittedName>
        <fullName evidence="2">Uncharacterized conserved protein YdhG, YjbR/CyaY-like superfamily, DUF1801 family</fullName>
    </submittedName>
</protein>
<reference evidence="2 3" key="1">
    <citation type="submission" date="2016-10" db="EMBL/GenBank/DDBJ databases">
        <authorList>
            <person name="de Groot N.N."/>
        </authorList>
    </citation>
    <scope>NUCLEOTIDE SEQUENCE [LARGE SCALE GENOMIC DNA]</scope>
    <source>
        <strain evidence="2 3">CGMCC 1.7005</strain>
    </source>
</reference>
<accession>A0A1I6XFI0</accession>
<gene>
    <name evidence="2" type="ORF">SAMN05216474_0167</name>
</gene>
<organism evidence="2 3">
    <name type="scientific">Lishizhenia tianjinensis</name>
    <dbReference type="NCBI Taxonomy" id="477690"/>
    <lineage>
        <taxon>Bacteria</taxon>
        <taxon>Pseudomonadati</taxon>
        <taxon>Bacteroidota</taxon>
        <taxon>Flavobacteriia</taxon>
        <taxon>Flavobacteriales</taxon>
        <taxon>Crocinitomicaceae</taxon>
        <taxon>Lishizhenia</taxon>
    </lineage>
</organism>
<proteinExistence type="predicted"/>
<dbReference type="STRING" id="477690.SAMN05216474_0167"/>
<name>A0A1I6XFI0_9FLAO</name>
<dbReference type="InterPro" id="IPR014922">
    <property type="entry name" value="YdhG-like"/>
</dbReference>
<feature type="domain" description="YdhG-like" evidence="1">
    <location>
        <begin position="17"/>
        <end position="108"/>
    </location>
</feature>